<comment type="caution">
    <text evidence="2">The sequence shown here is derived from an EMBL/GenBank/DDBJ whole genome shotgun (WGS) entry which is preliminary data.</text>
</comment>
<dbReference type="Pfam" id="PF13468">
    <property type="entry name" value="Glyoxalase_3"/>
    <property type="match status" value="1"/>
</dbReference>
<sequence length="209" mass="22696">MFAGFYLEFLSIENETPLNVGWQRSLAQGGGLRGLALQMQGVPQTMQVLDGLGIAHTQALSFTREDAISGGNLAFSVVRLKQDNPTDIQILYCKHLTPHLMWGRGQYEHANSVAAVRALGMHTEAPHIVQKILQKLAGGAPHSTKNPTVYASKSKSFISLSFSTLHHAHKFIEKSRKLGMIARNVKGGVMLAGVSSCPLQFHIALSALL</sequence>
<proteinExistence type="predicted"/>
<dbReference type="InterPro" id="IPR025870">
    <property type="entry name" value="Glyoxalase-like_dom"/>
</dbReference>
<name>A0A252BSJ0_9PROT</name>
<accession>A0A252BSJ0</accession>
<evidence type="ECO:0000313" key="3">
    <source>
        <dbReference type="Proteomes" id="UP000194931"/>
    </source>
</evidence>
<dbReference type="Proteomes" id="UP000194931">
    <property type="component" value="Unassembled WGS sequence"/>
</dbReference>
<dbReference type="AlphaFoldDB" id="A0A252BSJ0"/>
<evidence type="ECO:0000259" key="1">
    <source>
        <dbReference type="Pfam" id="PF13468"/>
    </source>
</evidence>
<reference evidence="3" key="1">
    <citation type="submission" date="2014-06" db="EMBL/GenBank/DDBJ databases">
        <authorList>
            <person name="Winans N.J."/>
            <person name="Newell P.D."/>
            <person name="Douglas A.E."/>
        </authorList>
    </citation>
    <scope>NUCLEOTIDE SEQUENCE [LARGE SCALE GENOMIC DNA]</scope>
</reference>
<organism evidence="2 3">
    <name type="scientific">Acetobacter okinawensis</name>
    <dbReference type="NCBI Taxonomy" id="1076594"/>
    <lineage>
        <taxon>Bacteria</taxon>
        <taxon>Pseudomonadati</taxon>
        <taxon>Pseudomonadota</taxon>
        <taxon>Alphaproteobacteria</taxon>
        <taxon>Acetobacterales</taxon>
        <taxon>Acetobacteraceae</taxon>
        <taxon>Acetobacter</taxon>
    </lineage>
</organism>
<evidence type="ECO:0000313" key="2">
    <source>
        <dbReference type="EMBL" id="OUJ11515.1"/>
    </source>
</evidence>
<gene>
    <name evidence="2" type="ORF">HK26_05985</name>
</gene>
<keyword evidence="3" id="KW-1185">Reference proteome</keyword>
<dbReference type="EMBL" id="JOPJ01000026">
    <property type="protein sequence ID" value="OUJ11515.1"/>
    <property type="molecule type" value="Genomic_DNA"/>
</dbReference>
<feature type="domain" description="Glyoxalase-like" evidence="1">
    <location>
        <begin position="1"/>
        <end position="136"/>
    </location>
</feature>
<protein>
    <recommendedName>
        <fullName evidence="1">Glyoxalase-like domain-containing protein</fullName>
    </recommendedName>
</protein>